<dbReference type="AlphaFoldDB" id="A0A7M1SQW4"/>
<organism evidence="1 2">
    <name type="scientific">Ruania alkalisoli</name>
    <dbReference type="NCBI Taxonomy" id="2779775"/>
    <lineage>
        <taxon>Bacteria</taxon>
        <taxon>Bacillati</taxon>
        <taxon>Actinomycetota</taxon>
        <taxon>Actinomycetes</taxon>
        <taxon>Micrococcales</taxon>
        <taxon>Ruaniaceae</taxon>
        <taxon>Ruania</taxon>
    </lineage>
</organism>
<dbReference type="SUPFAM" id="SSF47789">
    <property type="entry name" value="C-terminal domain of RNA polymerase alpha subunit"/>
    <property type="match status" value="1"/>
</dbReference>
<accession>A0A7M1SQW4</accession>
<name>A0A7M1SQW4_9MICO</name>
<protein>
    <recommendedName>
        <fullName evidence="3">Helix-hairpin-helix protein</fullName>
    </recommendedName>
</protein>
<gene>
    <name evidence="1" type="ORF">IM660_14500</name>
</gene>
<sequence length="179" mass="18429">MTTTAQLRRAALDLPGAEEEARGGMPAFSVRGTIFASAHGDEAELRLPADVVREVARIRPGSTPITRGPFVTGVRVPLAAVNGQELNALVARAWRHCAPAGLGERYDAAIAGTAPVDLPAIGKPATRALAAAGITTLDQVATRSEAELLAMHGVGPKAVRILGDALAERGLSFAPSPVT</sequence>
<dbReference type="EMBL" id="CP063169">
    <property type="protein sequence ID" value="QOR69855.1"/>
    <property type="molecule type" value="Genomic_DNA"/>
</dbReference>
<dbReference type="Proteomes" id="UP000593758">
    <property type="component" value="Chromosome"/>
</dbReference>
<dbReference type="KEGG" id="halt:IM660_14500"/>
<dbReference type="Gene3D" id="1.10.150.20">
    <property type="entry name" value="5' to 3' exonuclease, C-terminal subdomain"/>
    <property type="match status" value="1"/>
</dbReference>
<reference evidence="1 2" key="1">
    <citation type="submission" date="2020-10" db="EMBL/GenBank/DDBJ databases">
        <title>Haloactinobacterium sp. RN3S43, a bacterium isolated from saline soil.</title>
        <authorList>
            <person name="Sun J.-Q."/>
        </authorList>
    </citation>
    <scope>NUCLEOTIDE SEQUENCE [LARGE SCALE GENOMIC DNA]</scope>
    <source>
        <strain evidence="1 2">RN3S43</strain>
    </source>
</reference>
<dbReference type="RefSeq" id="WP_193496547.1">
    <property type="nucleotide sequence ID" value="NZ_CP063169.1"/>
</dbReference>
<keyword evidence="2" id="KW-1185">Reference proteome</keyword>
<evidence type="ECO:0000313" key="2">
    <source>
        <dbReference type="Proteomes" id="UP000593758"/>
    </source>
</evidence>
<evidence type="ECO:0008006" key="3">
    <source>
        <dbReference type="Google" id="ProtNLM"/>
    </source>
</evidence>
<proteinExistence type="predicted"/>
<evidence type="ECO:0000313" key="1">
    <source>
        <dbReference type="EMBL" id="QOR69855.1"/>
    </source>
</evidence>